<keyword evidence="5" id="KW-1185">Reference proteome</keyword>
<dbReference type="InterPro" id="IPR032675">
    <property type="entry name" value="LRR_dom_sf"/>
</dbReference>
<dbReference type="Gene3D" id="3.80.10.10">
    <property type="entry name" value="Ribonuclease Inhibitor"/>
    <property type="match status" value="1"/>
</dbReference>
<dbReference type="EMBL" id="JBBPBN010000059">
    <property type="protein sequence ID" value="KAK8988045.1"/>
    <property type="molecule type" value="Genomic_DNA"/>
</dbReference>
<evidence type="ECO:0000256" key="1">
    <source>
        <dbReference type="ARBA" id="ARBA00022614"/>
    </source>
</evidence>
<gene>
    <name evidence="4" type="ORF">V6N11_065644</name>
</gene>
<dbReference type="Proteomes" id="UP001396334">
    <property type="component" value="Unassembled WGS sequence"/>
</dbReference>
<evidence type="ECO:0000313" key="4">
    <source>
        <dbReference type="EMBL" id="KAK8988045.1"/>
    </source>
</evidence>
<name>A0ABR2PI25_9ROSI</name>
<proteinExistence type="predicted"/>
<keyword evidence="2" id="KW-0611">Plant defense</keyword>
<evidence type="ECO:0000259" key="3">
    <source>
        <dbReference type="Pfam" id="PF25019"/>
    </source>
</evidence>
<evidence type="ECO:0000256" key="2">
    <source>
        <dbReference type="ARBA" id="ARBA00022821"/>
    </source>
</evidence>
<sequence>MVESLPQWIVLGSTRTLQRLQVSKLKNLSMLPTWFQHLMSLQELVIADCPKLSSLPEGMQHLTALNDLRITRCPNLKERCMEGTGEDWPKIAHIPHINFI</sequence>
<protein>
    <recommendedName>
        <fullName evidence="3">R13L1/DRL21-like LRR repeat region domain-containing protein</fullName>
    </recommendedName>
</protein>
<dbReference type="InterPro" id="IPR056789">
    <property type="entry name" value="LRR_R13L1-DRL21"/>
</dbReference>
<dbReference type="Pfam" id="PF25019">
    <property type="entry name" value="LRR_R13L1-DRL21"/>
    <property type="match status" value="1"/>
</dbReference>
<comment type="caution">
    <text evidence="4">The sequence shown here is derived from an EMBL/GenBank/DDBJ whole genome shotgun (WGS) entry which is preliminary data.</text>
</comment>
<evidence type="ECO:0000313" key="5">
    <source>
        <dbReference type="Proteomes" id="UP001396334"/>
    </source>
</evidence>
<dbReference type="PANTHER" id="PTHR36766">
    <property type="entry name" value="PLANT BROAD-SPECTRUM MILDEW RESISTANCE PROTEIN RPW8"/>
    <property type="match status" value="1"/>
</dbReference>
<feature type="domain" description="R13L1/DRL21-like LRR repeat region" evidence="3">
    <location>
        <begin position="13"/>
        <end position="73"/>
    </location>
</feature>
<accession>A0ABR2PI25</accession>
<reference evidence="4 5" key="1">
    <citation type="journal article" date="2024" name="G3 (Bethesda)">
        <title>Genome assembly of Hibiscus sabdariffa L. provides insights into metabolisms of medicinal natural products.</title>
        <authorList>
            <person name="Kim T."/>
        </authorList>
    </citation>
    <scope>NUCLEOTIDE SEQUENCE [LARGE SCALE GENOMIC DNA]</scope>
    <source>
        <strain evidence="4">TK-2024</strain>
        <tissue evidence="4">Old leaves</tissue>
    </source>
</reference>
<dbReference type="PANTHER" id="PTHR36766:SF61">
    <property type="entry name" value="NB-ARC DOMAIN DISEASE RESISTANCE PROTEIN"/>
    <property type="match status" value="1"/>
</dbReference>
<keyword evidence="1" id="KW-0433">Leucine-rich repeat</keyword>
<organism evidence="4 5">
    <name type="scientific">Hibiscus sabdariffa</name>
    <name type="common">roselle</name>
    <dbReference type="NCBI Taxonomy" id="183260"/>
    <lineage>
        <taxon>Eukaryota</taxon>
        <taxon>Viridiplantae</taxon>
        <taxon>Streptophyta</taxon>
        <taxon>Embryophyta</taxon>
        <taxon>Tracheophyta</taxon>
        <taxon>Spermatophyta</taxon>
        <taxon>Magnoliopsida</taxon>
        <taxon>eudicotyledons</taxon>
        <taxon>Gunneridae</taxon>
        <taxon>Pentapetalae</taxon>
        <taxon>rosids</taxon>
        <taxon>malvids</taxon>
        <taxon>Malvales</taxon>
        <taxon>Malvaceae</taxon>
        <taxon>Malvoideae</taxon>
        <taxon>Hibiscus</taxon>
    </lineage>
</organism>
<dbReference type="SUPFAM" id="SSF52058">
    <property type="entry name" value="L domain-like"/>
    <property type="match status" value="1"/>
</dbReference>